<comment type="caution">
    <text evidence="2">The sequence shown here is derived from an EMBL/GenBank/DDBJ whole genome shotgun (WGS) entry which is preliminary data.</text>
</comment>
<dbReference type="Pfam" id="PF12756">
    <property type="entry name" value="zf-C2H2_2"/>
    <property type="match status" value="1"/>
</dbReference>
<evidence type="ECO:0000259" key="1">
    <source>
        <dbReference type="Pfam" id="PF12756"/>
    </source>
</evidence>
<dbReference type="AlphaFoldDB" id="A0AAD9EK02"/>
<accession>A0AAD9EK02</accession>
<dbReference type="InterPro" id="IPR041661">
    <property type="entry name" value="ZN622/Rei1/Reh1_Znf-C2H2"/>
</dbReference>
<proteinExistence type="predicted"/>
<feature type="domain" description="ZN622/Rei1/Reh1 zinc finger C2H2-type" evidence="1">
    <location>
        <begin position="1"/>
        <end position="61"/>
    </location>
</feature>
<protein>
    <submittedName>
        <fullName evidence="2">TRI15 protein</fullName>
    </submittedName>
</protein>
<gene>
    <name evidence="2" type="ORF">CCHR01_02840</name>
</gene>
<dbReference type="Proteomes" id="UP001243330">
    <property type="component" value="Unassembled WGS sequence"/>
</dbReference>
<evidence type="ECO:0000313" key="2">
    <source>
        <dbReference type="EMBL" id="KAK1854564.1"/>
    </source>
</evidence>
<name>A0AAD9EK02_9PEZI</name>
<sequence>MQRHHSFIIPSKDDLAVRFETLHSVIVREAQCICCGSVQGSFHAAKQHMLHNGYWRIDIFKGSAFRESCDFD</sequence>
<organism evidence="2 3">
    <name type="scientific">Colletotrichum chrysophilum</name>
    <dbReference type="NCBI Taxonomy" id="1836956"/>
    <lineage>
        <taxon>Eukaryota</taxon>
        <taxon>Fungi</taxon>
        <taxon>Dikarya</taxon>
        <taxon>Ascomycota</taxon>
        <taxon>Pezizomycotina</taxon>
        <taxon>Sordariomycetes</taxon>
        <taxon>Hypocreomycetidae</taxon>
        <taxon>Glomerellales</taxon>
        <taxon>Glomerellaceae</taxon>
        <taxon>Colletotrichum</taxon>
        <taxon>Colletotrichum gloeosporioides species complex</taxon>
    </lineage>
</organism>
<reference evidence="2" key="1">
    <citation type="submission" date="2023-01" db="EMBL/GenBank/DDBJ databases">
        <title>Colletotrichum chrysophilum M932 genome sequence.</title>
        <authorList>
            <person name="Baroncelli R."/>
        </authorList>
    </citation>
    <scope>NUCLEOTIDE SEQUENCE</scope>
    <source>
        <strain evidence="2">M932</strain>
    </source>
</reference>
<keyword evidence="3" id="KW-1185">Reference proteome</keyword>
<evidence type="ECO:0000313" key="3">
    <source>
        <dbReference type="Proteomes" id="UP001243330"/>
    </source>
</evidence>
<dbReference type="EMBL" id="JAQOWY010000035">
    <property type="protein sequence ID" value="KAK1854564.1"/>
    <property type="molecule type" value="Genomic_DNA"/>
</dbReference>